<name>A0A8H7RJC0_9FUNG</name>
<dbReference type="InterPro" id="IPR041457">
    <property type="entry name" value="CxC2_KDZ-assoc"/>
</dbReference>
<organism evidence="3 4">
    <name type="scientific">Circinella minor</name>
    <dbReference type="NCBI Taxonomy" id="1195481"/>
    <lineage>
        <taxon>Eukaryota</taxon>
        <taxon>Fungi</taxon>
        <taxon>Fungi incertae sedis</taxon>
        <taxon>Mucoromycota</taxon>
        <taxon>Mucoromycotina</taxon>
        <taxon>Mucoromycetes</taxon>
        <taxon>Mucorales</taxon>
        <taxon>Lichtheimiaceae</taxon>
        <taxon>Circinella</taxon>
    </lineage>
</organism>
<protein>
    <recommendedName>
        <fullName evidence="2">CxC2-like cysteine cluster KDZ transposase-associated domain-containing protein</fullName>
    </recommendedName>
</protein>
<dbReference type="EMBL" id="JAEPRB010000899">
    <property type="protein sequence ID" value="KAG2210691.1"/>
    <property type="molecule type" value="Genomic_DNA"/>
</dbReference>
<keyword evidence="4" id="KW-1185">Reference proteome</keyword>
<feature type="domain" description="CxC2-like cysteine cluster KDZ transposase-associated" evidence="2">
    <location>
        <begin position="154"/>
        <end position="240"/>
    </location>
</feature>
<sequence length="775" mass="87578">MSFPSVDSKKRRKTNRYGLDEGMRDRVVRDNGDVYTIPAGSHIGTIDYDYLNSLVSNPTQEETLLPVQQDDDCVDCDVGDEDDNFPLSAPIATTQEQQPSRSNDRNNTWFYDSNSKDRVVEHYAQLYPRLATAYLRGVGWQEPDARAIRLPDAHPCHCSAPKKYATVLCVFKCAIRNIDVQYCDGNCERRSLPLALMEQHMLPASPSTTQTAFHISALKSLTTLRINCQLSVASIVEWLHAEHKDSKIPLPKSIESLLNTALTVYGKLMMFVESINNQRCEISKPDFPCPACGLKAMTPDGDRMVIAMDGNMSLRRFDRVKSHQSTNDPTIPLVNKYWEADDNIIKKPVKASDGCESWRALKKPSTRSKIALDVKGVYGATCSHDFPLAFMNIKTPGESFEQTFSVLNQIIKKFGSHIAIMYDVGCKLKPALKNVRELASIHNAPMAVSIFHIYGHEAKCQAKYHPYTLAGFGLRDSENMERLWSYLGGFSSITRYMSPENRQLVLTMGLDCYASKKFRKIDNQRALLGEWRALIATLDERVGQVSTRRSNPRVATLRQYVDNGWQKVRSAVLLYDIAQADLWHNHIGYTRSVALAKAKEAAASKVKKAVEAYNKAQVEFLAVADANERLDTPEELNPQNVLSRNSNFRGIADILSTNDKPFVAFHKRNRALEEMRTLQDEAANVIQYGEQYIETITEGLDKVDVVTKDEDEGTKRMMKTKKAYNESVENHMGIRSVIQNVNEVLGTDTNELLEEREEEDELLDAEEDNEEEDIN</sequence>
<evidence type="ECO:0000256" key="1">
    <source>
        <dbReference type="SAM" id="MobiDB-lite"/>
    </source>
</evidence>
<dbReference type="InterPro" id="IPR040521">
    <property type="entry name" value="KDZ"/>
</dbReference>
<reference evidence="3 4" key="1">
    <citation type="submission" date="2020-12" db="EMBL/GenBank/DDBJ databases">
        <title>Metabolic potential, ecology and presence of endohyphal bacteria is reflected in genomic diversity of Mucoromycotina.</title>
        <authorList>
            <person name="Muszewska A."/>
            <person name="Okrasinska A."/>
            <person name="Steczkiewicz K."/>
            <person name="Drgas O."/>
            <person name="Orlowska M."/>
            <person name="Perlinska-Lenart U."/>
            <person name="Aleksandrzak-Piekarczyk T."/>
            <person name="Szatraj K."/>
            <person name="Zielenkiewicz U."/>
            <person name="Pilsyk S."/>
            <person name="Malc E."/>
            <person name="Mieczkowski P."/>
            <person name="Kruszewska J.S."/>
            <person name="Biernat P."/>
            <person name="Pawlowska J."/>
        </authorList>
    </citation>
    <scope>NUCLEOTIDE SEQUENCE [LARGE SCALE GENOMIC DNA]</scope>
    <source>
        <strain evidence="3 4">CBS 142.35</strain>
    </source>
</reference>
<feature type="region of interest" description="Disordered" evidence="1">
    <location>
        <begin position="752"/>
        <end position="775"/>
    </location>
</feature>
<dbReference type="Pfam" id="PF18758">
    <property type="entry name" value="KDZ"/>
    <property type="match status" value="1"/>
</dbReference>
<gene>
    <name evidence="3" type="ORF">INT45_006060</name>
</gene>
<dbReference type="Proteomes" id="UP000646827">
    <property type="component" value="Unassembled WGS sequence"/>
</dbReference>
<dbReference type="AlphaFoldDB" id="A0A8H7RJC0"/>
<evidence type="ECO:0000313" key="4">
    <source>
        <dbReference type="Proteomes" id="UP000646827"/>
    </source>
</evidence>
<dbReference type="Pfam" id="PF18803">
    <property type="entry name" value="CxC2"/>
    <property type="match status" value="1"/>
</dbReference>
<proteinExistence type="predicted"/>
<dbReference type="PANTHER" id="PTHR33096:SF1">
    <property type="entry name" value="CXC1-LIKE CYSTEINE CLUSTER ASSOCIATED WITH KDZ TRANSPOSASES DOMAIN-CONTAINING PROTEIN"/>
    <property type="match status" value="1"/>
</dbReference>
<dbReference type="PANTHER" id="PTHR33096">
    <property type="entry name" value="CXC2 DOMAIN-CONTAINING PROTEIN"/>
    <property type="match status" value="1"/>
</dbReference>
<evidence type="ECO:0000313" key="3">
    <source>
        <dbReference type="EMBL" id="KAG2210691.1"/>
    </source>
</evidence>
<dbReference type="OrthoDB" id="2279994at2759"/>
<accession>A0A8H7RJC0</accession>
<comment type="caution">
    <text evidence="3">The sequence shown here is derived from an EMBL/GenBank/DDBJ whole genome shotgun (WGS) entry which is preliminary data.</text>
</comment>
<evidence type="ECO:0000259" key="2">
    <source>
        <dbReference type="Pfam" id="PF18803"/>
    </source>
</evidence>